<comment type="caution">
    <text evidence="1">The sequence shown here is derived from an EMBL/GenBank/DDBJ whole genome shotgun (WGS) entry which is preliminary data.</text>
</comment>
<sequence length="532" mass="59914">MMSSYKYILLLFAVLLSASSSTISSSVQQNFVQCLSVNSQLSIPSSAFYTGNTSSFSSILLSTAQNLRFTDPSLPKPEFIFTPLEESHVQAAVICSKKLRIHIRVRSGGHDFEGLSYVSEIETPFIIVDISKLRSIIIDIDDNSAWVQSGATTGEVYYRIAEKSNIHGFPASSCTSLGIGGLITGGSIGFMMRKYGLSADNVLDARIIDVHGRILDRAVMGEDLFWAIRGGGGGSFGIILSWKIKLVPVPPTVTVFTLNKTIEQGATKLFYRWQQVAHTLDENLFLRVFFQVANSSQNGNKIVLNTFTALYLGGAGRLLQVMQERFPELGLTRKDCIETTWIKSMIYQGLYPIASPPQILLQRQNIYKNYFKSKSDFVKEPIPETVLDGIWKRFLEEENPTMVLSPYGGMMSKISESEIPFPHREGNIFEIFYTTGWQDGDKNEKKHVEWMRELYEYMAPCVSKSPRAAYVNYRDLDLGMNKKSNTSFIEARAWGEKYFKGNFKRLVRVKTKVDPGNFFRHEQSIPPLPLEG</sequence>
<dbReference type="Proteomes" id="UP001163603">
    <property type="component" value="Chromosome 4"/>
</dbReference>
<evidence type="ECO:0000313" key="1">
    <source>
        <dbReference type="EMBL" id="KAJ0042075.1"/>
    </source>
</evidence>
<organism evidence="1 2">
    <name type="scientific">Pistacia integerrima</name>
    <dbReference type="NCBI Taxonomy" id="434235"/>
    <lineage>
        <taxon>Eukaryota</taxon>
        <taxon>Viridiplantae</taxon>
        <taxon>Streptophyta</taxon>
        <taxon>Embryophyta</taxon>
        <taxon>Tracheophyta</taxon>
        <taxon>Spermatophyta</taxon>
        <taxon>Magnoliopsida</taxon>
        <taxon>eudicotyledons</taxon>
        <taxon>Gunneridae</taxon>
        <taxon>Pentapetalae</taxon>
        <taxon>rosids</taxon>
        <taxon>malvids</taxon>
        <taxon>Sapindales</taxon>
        <taxon>Anacardiaceae</taxon>
        <taxon>Pistacia</taxon>
    </lineage>
</organism>
<reference evidence="2" key="1">
    <citation type="journal article" date="2023" name="G3 (Bethesda)">
        <title>Genome assembly and association tests identify interacting loci associated with vigor, precocity, and sex in interspecific pistachio rootstocks.</title>
        <authorList>
            <person name="Palmer W."/>
            <person name="Jacygrad E."/>
            <person name="Sagayaradj S."/>
            <person name="Cavanaugh K."/>
            <person name="Han R."/>
            <person name="Bertier L."/>
            <person name="Beede B."/>
            <person name="Kafkas S."/>
            <person name="Golino D."/>
            <person name="Preece J."/>
            <person name="Michelmore R."/>
        </authorList>
    </citation>
    <scope>NUCLEOTIDE SEQUENCE [LARGE SCALE GENOMIC DNA]</scope>
</reference>
<proteinExistence type="predicted"/>
<evidence type="ECO:0000313" key="2">
    <source>
        <dbReference type="Proteomes" id="UP001163603"/>
    </source>
</evidence>
<gene>
    <name evidence="1" type="ORF">Pint_18958</name>
</gene>
<name>A0ACC0YWS5_9ROSI</name>
<dbReference type="EMBL" id="CM047739">
    <property type="protein sequence ID" value="KAJ0042075.1"/>
    <property type="molecule type" value="Genomic_DNA"/>
</dbReference>
<accession>A0ACC0YWS5</accession>
<keyword evidence="2" id="KW-1185">Reference proteome</keyword>
<protein>
    <submittedName>
        <fullName evidence="1">Uncharacterized protein</fullName>
    </submittedName>
</protein>